<gene>
    <name evidence="2" type="ORF">CBR_g11975</name>
</gene>
<dbReference type="EMBL" id="BFEA01000164">
    <property type="protein sequence ID" value="GBG72397.1"/>
    <property type="molecule type" value="Genomic_DNA"/>
</dbReference>
<feature type="region of interest" description="Disordered" evidence="1">
    <location>
        <begin position="168"/>
        <end position="240"/>
    </location>
</feature>
<sequence length="240" mass="26340">MKNSEDAKMEKNISEWIANLSLGEDEEAQFYVPQDERDALWRSARALTGVMDDLVAVPELFYRAMPEPLRGHFFDKSQQVGITYDVLSREVVLFESKSMPVSTFWHKDLDKGKKWKGRTISGQVRAKDHMILTLEEGGTNEVPYNQIEWGLEEEDSRVGQGRSYAAVVTGGRPQARGGGQGQRGQAMGGRGPGAQGVGGQGNRQVGGRGQGPPPNRQGSCRSPQRRGGRPPKGGWHPGLP</sequence>
<name>A0A388KQS9_CHABU</name>
<dbReference type="AlphaFoldDB" id="A0A388KQS9"/>
<dbReference type="Gramene" id="GBG72397">
    <property type="protein sequence ID" value="GBG72397"/>
    <property type="gene ID" value="CBR_g11975"/>
</dbReference>
<dbReference type="Proteomes" id="UP000265515">
    <property type="component" value="Unassembled WGS sequence"/>
</dbReference>
<reference evidence="2 3" key="1">
    <citation type="journal article" date="2018" name="Cell">
        <title>The Chara Genome: Secondary Complexity and Implications for Plant Terrestrialization.</title>
        <authorList>
            <person name="Nishiyama T."/>
            <person name="Sakayama H."/>
            <person name="Vries J.D."/>
            <person name="Buschmann H."/>
            <person name="Saint-Marcoux D."/>
            <person name="Ullrich K.K."/>
            <person name="Haas F.B."/>
            <person name="Vanderstraeten L."/>
            <person name="Becker D."/>
            <person name="Lang D."/>
            <person name="Vosolsobe S."/>
            <person name="Rombauts S."/>
            <person name="Wilhelmsson P.K.I."/>
            <person name="Janitza P."/>
            <person name="Kern R."/>
            <person name="Heyl A."/>
            <person name="Rumpler F."/>
            <person name="Villalobos L.I.A.C."/>
            <person name="Clay J.M."/>
            <person name="Skokan R."/>
            <person name="Toyoda A."/>
            <person name="Suzuki Y."/>
            <person name="Kagoshima H."/>
            <person name="Schijlen E."/>
            <person name="Tajeshwar N."/>
            <person name="Catarino B."/>
            <person name="Hetherington A.J."/>
            <person name="Saltykova A."/>
            <person name="Bonnot C."/>
            <person name="Breuninger H."/>
            <person name="Symeonidi A."/>
            <person name="Radhakrishnan G.V."/>
            <person name="Van Nieuwerburgh F."/>
            <person name="Deforce D."/>
            <person name="Chang C."/>
            <person name="Karol K.G."/>
            <person name="Hedrich R."/>
            <person name="Ulvskov P."/>
            <person name="Glockner G."/>
            <person name="Delwiche C.F."/>
            <person name="Petrasek J."/>
            <person name="Van de Peer Y."/>
            <person name="Friml J."/>
            <person name="Beilby M."/>
            <person name="Dolan L."/>
            <person name="Kohara Y."/>
            <person name="Sugano S."/>
            <person name="Fujiyama A."/>
            <person name="Delaux P.-M."/>
            <person name="Quint M."/>
            <person name="TheiBen G."/>
            <person name="Hagemann M."/>
            <person name="Harholt J."/>
            <person name="Dunand C."/>
            <person name="Zachgo S."/>
            <person name="Langdale J."/>
            <person name="Maumus F."/>
            <person name="Straeten D.V.D."/>
            <person name="Gould S.B."/>
            <person name="Rensing S.A."/>
        </authorList>
    </citation>
    <scope>NUCLEOTIDE SEQUENCE [LARGE SCALE GENOMIC DNA]</scope>
    <source>
        <strain evidence="2 3">S276</strain>
    </source>
</reference>
<organism evidence="2 3">
    <name type="scientific">Chara braunii</name>
    <name type="common">Braun's stonewort</name>
    <dbReference type="NCBI Taxonomy" id="69332"/>
    <lineage>
        <taxon>Eukaryota</taxon>
        <taxon>Viridiplantae</taxon>
        <taxon>Streptophyta</taxon>
        <taxon>Charophyceae</taxon>
        <taxon>Charales</taxon>
        <taxon>Characeae</taxon>
        <taxon>Chara</taxon>
    </lineage>
</organism>
<proteinExistence type="predicted"/>
<feature type="compositionally biased region" description="Gly residues" evidence="1">
    <location>
        <begin position="176"/>
        <end position="210"/>
    </location>
</feature>
<accession>A0A388KQS9</accession>
<protein>
    <submittedName>
        <fullName evidence="2">Uncharacterized protein</fullName>
    </submittedName>
</protein>
<comment type="caution">
    <text evidence="2">The sequence shown here is derived from an EMBL/GenBank/DDBJ whole genome shotgun (WGS) entry which is preliminary data.</text>
</comment>
<evidence type="ECO:0000313" key="2">
    <source>
        <dbReference type="EMBL" id="GBG72397.1"/>
    </source>
</evidence>
<evidence type="ECO:0000256" key="1">
    <source>
        <dbReference type="SAM" id="MobiDB-lite"/>
    </source>
</evidence>
<evidence type="ECO:0000313" key="3">
    <source>
        <dbReference type="Proteomes" id="UP000265515"/>
    </source>
</evidence>
<keyword evidence="3" id="KW-1185">Reference proteome</keyword>